<dbReference type="OrthoDB" id="9985428at2759"/>
<comment type="caution">
    <text evidence="2">The sequence shown here is derived from an EMBL/GenBank/DDBJ whole genome shotgun (WGS) entry which is preliminary data.</text>
</comment>
<evidence type="ECO:0000313" key="2">
    <source>
        <dbReference type="EMBL" id="GIQ86690.1"/>
    </source>
</evidence>
<dbReference type="Pfam" id="PF10021">
    <property type="entry name" value="PARG_cat_microb"/>
    <property type="match status" value="1"/>
</dbReference>
<sequence length="103" mass="10929">MNRNARRLAAEELLASFKSGVFHGVPIKESLAASKAGTVRYTPENCPEVQKGVYETRVHIEHTTTTESARKWTTGVGLDGASPASVGVLNFASAKNPGGGFLK</sequence>
<dbReference type="Proteomes" id="UP000265618">
    <property type="component" value="Unassembled WGS sequence"/>
</dbReference>
<evidence type="ECO:0000259" key="1">
    <source>
        <dbReference type="Pfam" id="PF10021"/>
    </source>
</evidence>
<accession>A0A9K3D1V8</accession>
<feature type="non-terminal residue" evidence="2">
    <location>
        <position position="1"/>
    </location>
</feature>
<evidence type="ECO:0000313" key="3">
    <source>
        <dbReference type="Proteomes" id="UP000265618"/>
    </source>
</evidence>
<dbReference type="EMBL" id="BDIP01002697">
    <property type="protein sequence ID" value="GIQ86690.1"/>
    <property type="molecule type" value="Genomic_DNA"/>
</dbReference>
<gene>
    <name evidence="2" type="ORF">KIPB_008590</name>
</gene>
<dbReference type="InterPro" id="IPR019261">
    <property type="entry name" value="PARG_cat_microbial"/>
</dbReference>
<feature type="domain" description="Microbial-type PARG catalytic" evidence="1">
    <location>
        <begin position="24"/>
        <end position="103"/>
    </location>
</feature>
<keyword evidence="3" id="KW-1185">Reference proteome</keyword>
<protein>
    <recommendedName>
        <fullName evidence="1">Microbial-type PARG catalytic domain-containing protein</fullName>
    </recommendedName>
</protein>
<dbReference type="InterPro" id="IPR043472">
    <property type="entry name" value="Macro_dom-like"/>
</dbReference>
<organism evidence="2 3">
    <name type="scientific">Kipferlia bialata</name>
    <dbReference type="NCBI Taxonomy" id="797122"/>
    <lineage>
        <taxon>Eukaryota</taxon>
        <taxon>Metamonada</taxon>
        <taxon>Carpediemonas-like organisms</taxon>
        <taxon>Kipferlia</taxon>
    </lineage>
</organism>
<reference evidence="2 3" key="1">
    <citation type="journal article" date="2018" name="PLoS ONE">
        <title>The draft genome of Kipferlia bialata reveals reductive genome evolution in fornicate parasites.</title>
        <authorList>
            <person name="Tanifuji G."/>
            <person name="Takabayashi S."/>
            <person name="Kume K."/>
            <person name="Takagi M."/>
            <person name="Nakayama T."/>
            <person name="Kamikawa R."/>
            <person name="Inagaki Y."/>
            <person name="Hashimoto T."/>
        </authorList>
    </citation>
    <scope>NUCLEOTIDE SEQUENCE [LARGE SCALE GENOMIC DNA]</scope>
    <source>
        <strain evidence="2">NY0173</strain>
    </source>
</reference>
<proteinExistence type="predicted"/>
<name>A0A9K3D1V8_9EUKA</name>
<dbReference type="AlphaFoldDB" id="A0A9K3D1V8"/>
<dbReference type="Gene3D" id="3.40.220.10">
    <property type="entry name" value="Leucine Aminopeptidase, subunit E, domain 1"/>
    <property type="match status" value="1"/>
</dbReference>